<accession>A0ABS8DPA9</accession>
<evidence type="ECO:0000313" key="5">
    <source>
        <dbReference type="Proteomes" id="UP001319882"/>
    </source>
</evidence>
<dbReference type="Pfam" id="PF06155">
    <property type="entry name" value="GBBH-like_N"/>
    <property type="match status" value="1"/>
</dbReference>
<dbReference type="PANTHER" id="PTHR35303:SF5">
    <property type="entry name" value="OS02G0197800 PROTEIN"/>
    <property type="match status" value="1"/>
</dbReference>
<proteinExistence type="predicted"/>
<feature type="domain" description="Gamma-butyrobetaine hydroxylase-like N-terminal" evidence="3">
    <location>
        <begin position="10"/>
        <end position="93"/>
    </location>
</feature>
<dbReference type="InterPro" id="IPR038492">
    <property type="entry name" value="GBBH-like_N_sf"/>
</dbReference>
<reference evidence="4 5" key="1">
    <citation type="journal article" date="2021" name="Sci. Rep.">
        <title>Genome analysis of a halophilic bacterium Halomonas malpeensis YU-PRIM-29(T) reveals its exopolysaccharide and pigment producing capabilities.</title>
        <authorList>
            <person name="Athmika"/>
            <person name="Ghate S.D."/>
            <person name="Arun A.B."/>
            <person name="Rao S.S."/>
            <person name="Kumar S.T.A."/>
            <person name="Kandiyil M.K."/>
            <person name="Saptami K."/>
            <person name="Rekha P.D."/>
        </authorList>
    </citation>
    <scope>NUCLEOTIDE SEQUENCE [LARGE SCALE GENOMIC DNA]</scope>
    <source>
        <strain evidence="5">prim 29</strain>
    </source>
</reference>
<organism evidence="4 5">
    <name type="scientific">Vreelandella malpeensis</name>
    <dbReference type="NCBI Taxonomy" id="1172368"/>
    <lineage>
        <taxon>Bacteria</taxon>
        <taxon>Pseudomonadati</taxon>
        <taxon>Pseudomonadota</taxon>
        <taxon>Gammaproteobacteria</taxon>
        <taxon>Oceanospirillales</taxon>
        <taxon>Halomonadaceae</taxon>
        <taxon>Vreelandella</taxon>
    </lineage>
</organism>
<name>A0ABS8DPA9_9GAMM</name>
<dbReference type="Proteomes" id="UP001319882">
    <property type="component" value="Unassembled WGS sequence"/>
</dbReference>
<dbReference type="EMBL" id="WHVL01000001">
    <property type="protein sequence ID" value="MCB8888083.1"/>
    <property type="molecule type" value="Genomic_DNA"/>
</dbReference>
<dbReference type="RefSeq" id="WP_227389198.1">
    <property type="nucleotide sequence ID" value="NZ_JBHSCJ010000003.1"/>
</dbReference>
<keyword evidence="2" id="KW-0408">Iron</keyword>
<comment type="caution">
    <text evidence="4">The sequence shown here is derived from an EMBL/GenBank/DDBJ whole genome shotgun (WGS) entry which is preliminary data.</text>
</comment>
<evidence type="ECO:0000256" key="1">
    <source>
        <dbReference type="ARBA" id="ARBA00022723"/>
    </source>
</evidence>
<keyword evidence="5" id="KW-1185">Reference proteome</keyword>
<evidence type="ECO:0000313" key="4">
    <source>
        <dbReference type="EMBL" id="MCB8888083.1"/>
    </source>
</evidence>
<dbReference type="PANTHER" id="PTHR35303">
    <property type="entry name" value="OS02G0197800 PROTEIN"/>
    <property type="match status" value="1"/>
</dbReference>
<evidence type="ECO:0000259" key="3">
    <source>
        <dbReference type="Pfam" id="PF06155"/>
    </source>
</evidence>
<evidence type="ECO:0000256" key="2">
    <source>
        <dbReference type="ARBA" id="ARBA00023004"/>
    </source>
</evidence>
<protein>
    <submittedName>
        <fullName evidence="4">DUF971 domain-containing protein</fullName>
    </submittedName>
</protein>
<keyword evidence="1" id="KW-0479">Metal-binding</keyword>
<dbReference type="Gene3D" id="3.30.2020.30">
    <property type="match status" value="1"/>
</dbReference>
<dbReference type="InterPro" id="IPR010376">
    <property type="entry name" value="GBBH-like_N"/>
</dbReference>
<sequence>MDSPIPTHVHYHKKNRLLELTYPGDLHYRVPIELLRVYSPSAEVRGHGADSAVLQTGKRDVGLLNITQTGHYALKLHFDDGHDSGLYSWDYLYEIATHQDTYWAEYLDQLASAGASREPKGILFKEL</sequence>
<gene>
    <name evidence="4" type="ORF">GEV37_02955</name>
</gene>